<reference evidence="1 2" key="2">
    <citation type="submission" date="2018-01" db="EMBL/GenBank/DDBJ databases">
        <title>Genomic study of Klebsiella pneumoniae.</title>
        <authorList>
            <person name="Yang Y."/>
            <person name="Bicalho R."/>
        </authorList>
    </citation>
    <scope>NUCLEOTIDE SEQUENCE [LARGE SCALE GENOMIC DNA]</scope>
    <source>
        <strain evidence="1 2">A11</strain>
    </source>
</reference>
<dbReference type="Proteomes" id="UP000234505">
    <property type="component" value="Unassembled WGS sequence"/>
</dbReference>
<dbReference type="AlphaFoldDB" id="A0A2J4REK3"/>
<evidence type="ECO:0000313" key="1">
    <source>
        <dbReference type="EMBL" id="PLL41685.1"/>
    </source>
</evidence>
<comment type="caution">
    <text evidence="1">The sequence shown here is derived from an EMBL/GenBank/DDBJ whole genome shotgun (WGS) entry which is preliminary data.</text>
</comment>
<gene>
    <name evidence="1" type="ORF">CWN50_10425</name>
</gene>
<evidence type="ECO:0000313" key="2">
    <source>
        <dbReference type="Proteomes" id="UP000234505"/>
    </source>
</evidence>
<evidence type="ECO:0008006" key="3">
    <source>
        <dbReference type="Google" id="ProtNLM"/>
    </source>
</evidence>
<name>A0A2J4REK3_9ENTR</name>
<sequence>MSDRNTPWRNGDLIAVPVAAATMIYGGHLVGVNASGLAVPGAATAALTIFGVSDEYADNTAGAAGATSVLVRRGKAWKLANFSGDAVTQADVGKPCYVADSITVAKTSNTDARPVAGTVIAVESDGVWVEI</sequence>
<organism evidence="1 2">
    <name type="scientific">Klebsiella michiganensis</name>
    <dbReference type="NCBI Taxonomy" id="1134687"/>
    <lineage>
        <taxon>Bacteria</taxon>
        <taxon>Pseudomonadati</taxon>
        <taxon>Pseudomonadota</taxon>
        <taxon>Gammaproteobacteria</taxon>
        <taxon>Enterobacterales</taxon>
        <taxon>Enterobacteriaceae</taxon>
        <taxon>Klebsiella/Raoultella group</taxon>
        <taxon>Klebsiella</taxon>
    </lineage>
</organism>
<protein>
    <recommendedName>
        <fullName evidence="3">DUF2190 family protein</fullName>
    </recommendedName>
</protein>
<reference evidence="1 2" key="1">
    <citation type="submission" date="2017-11" db="EMBL/GenBank/DDBJ databases">
        <authorList>
            <person name="Han C.G."/>
        </authorList>
    </citation>
    <scope>NUCLEOTIDE SEQUENCE [LARGE SCALE GENOMIC DNA]</scope>
    <source>
        <strain evidence="1 2">A11</strain>
    </source>
</reference>
<accession>A0A2J4REK3</accession>
<dbReference type="OrthoDB" id="5465205at2"/>
<proteinExistence type="predicted"/>
<dbReference type="EMBL" id="PIDS01000272">
    <property type="protein sequence ID" value="PLL41685.1"/>
    <property type="molecule type" value="Genomic_DNA"/>
</dbReference>